<evidence type="ECO:0000256" key="1">
    <source>
        <dbReference type="SAM" id="Phobius"/>
    </source>
</evidence>
<protein>
    <recommendedName>
        <fullName evidence="4">Transmembrane protein</fullName>
    </recommendedName>
</protein>
<reference evidence="2 3" key="1">
    <citation type="submission" date="2020-09" db="EMBL/GenBank/DDBJ databases">
        <title>De no assembly of potato wild relative species, Solanum commersonii.</title>
        <authorList>
            <person name="Cho K."/>
        </authorList>
    </citation>
    <scope>NUCLEOTIDE SEQUENCE [LARGE SCALE GENOMIC DNA]</scope>
    <source>
        <strain evidence="2">LZ3.2</strain>
        <tissue evidence="2">Leaf</tissue>
    </source>
</reference>
<proteinExistence type="predicted"/>
<keyword evidence="3" id="KW-1185">Reference proteome</keyword>
<dbReference type="Proteomes" id="UP000824120">
    <property type="component" value="Chromosome 9"/>
</dbReference>
<name>A0A9J5XAW3_SOLCO</name>
<keyword evidence="1" id="KW-1133">Transmembrane helix</keyword>
<dbReference type="EMBL" id="JACXVP010000009">
    <property type="protein sequence ID" value="KAG5585491.1"/>
    <property type="molecule type" value="Genomic_DNA"/>
</dbReference>
<keyword evidence="1" id="KW-0472">Membrane</keyword>
<evidence type="ECO:0000313" key="2">
    <source>
        <dbReference type="EMBL" id="KAG5585491.1"/>
    </source>
</evidence>
<dbReference type="AlphaFoldDB" id="A0A9J5XAW3"/>
<comment type="caution">
    <text evidence="2">The sequence shown here is derived from an EMBL/GenBank/DDBJ whole genome shotgun (WGS) entry which is preliminary data.</text>
</comment>
<evidence type="ECO:0008006" key="4">
    <source>
        <dbReference type="Google" id="ProtNLM"/>
    </source>
</evidence>
<gene>
    <name evidence="2" type="ORF">H5410_045925</name>
</gene>
<organism evidence="2 3">
    <name type="scientific">Solanum commersonii</name>
    <name type="common">Commerson's wild potato</name>
    <name type="synonym">Commerson's nightshade</name>
    <dbReference type="NCBI Taxonomy" id="4109"/>
    <lineage>
        <taxon>Eukaryota</taxon>
        <taxon>Viridiplantae</taxon>
        <taxon>Streptophyta</taxon>
        <taxon>Embryophyta</taxon>
        <taxon>Tracheophyta</taxon>
        <taxon>Spermatophyta</taxon>
        <taxon>Magnoliopsida</taxon>
        <taxon>eudicotyledons</taxon>
        <taxon>Gunneridae</taxon>
        <taxon>Pentapetalae</taxon>
        <taxon>asterids</taxon>
        <taxon>lamiids</taxon>
        <taxon>Solanales</taxon>
        <taxon>Solanaceae</taxon>
        <taxon>Solanoideae</taxon>
        <taxon>Solaneae</taxon>
        <taxon>Solanum</taxon>
    </lineage>
</organism>
<accession>A0A9J5XAW3</accession>
<evidence type="ECO:0000313" key="3">
    <source>
        <dbReference type="Proteomes" id="UP000824120"/>
    </source>
</evidence>
<keyword evidence="1" id="KW-0812">Transmembrane</keyword>
<feature type="transmembrane region" description="Helical" evidence="1">
    <location>
        <begin position="43"/>
        <end position="62"/>
    </location>
</feature>
<sequence>MRLVKRIKELEEVLTFYESRVEIIKWVKKVKKKKKKKNKRKCFNLKLIVVLIVVVFFIFLSITENAKDRRCGCVQSKLA</sequence>